<dbReference type="AlphaFoldDB" id="A0A934RDG8"/>
<keyword evidence="1" id="KW-0732">Signal</keyword>
<gene>
    <name evidence="3" type="ORF">JIN81_05235</name>
</gene>
<dbReference type="PANTHER" id="PTHR34216:SF7">
    <property type="entry name" value="POLY-BETA-1,6-N-ACETYL-D-GLUCOSAMINE N-DEACETYLASE"/>
    <property type="match status" value="1"/>
</dbReference>
<dbReference type="EMBL" id="JAENII010000003">
    <property type="protein sequence ID" value="MBK1826410.1"/>
    <property type="molecule type" value="Genomic_DNA"/>
</dbReference>
<organism evidence="3 4">
    <name type="scientific">Haloferula rosea</name>
    <dbReference type="NCBI Taxonomy" id="490093"/>
    <lineage>
        <taxon>Bacteria</taxon>
        <taxon>Pseudomonadati</taxon>
        <taxon>Verrucomicrobiota</taxon>
        <taxon>Verrucomicrobiia</taxon>
        <taxon>Verrucomicrobiales</taxon>
        <taxon>Verrucomicrobiaceae</taxon>
        <taxon>Haloferula</taxon>
    </lineage>
</organism>
<accession>A0A934RDG8</accession>
<name>A0A934RDG8_9BACT</name>
<dbReference type="InterPro" id="IPR051398">
    <property type="entry name" value="Polysacch_Deacetylase"/>
</dbReference>
<dbReference type="RefSeq" id="WP_200277328.1">
    <property type="nucleotide sequence ID" value="NZ_JAENII010000003.1"/>
</dbReference>
<dbReference type="GO" id="GO:0005975">
    <property type="term" value="P:carbohydrate metabolic process"/>
    <property type="evidence" value="ECO:0007669"/>
    <property type="project" value="InterPro"/>
</dbReference>
<dbReference type="GO" id="GO:0016810">
    <property type="term" value="F:hydrolase activity, acting on carbon-nitrogen (but not peptide) bonds"/>
    <property type="evidence" value="ECO:0007669"/>
    <property type="project" value="InterPro"/>
</dbReference>
<dbReference type="Pfam" id="PF01522">
    <property type="entry name" value="Polysacc_deac_1"/>
    <property type="match status" value="1"/>
</dbReference>
<dbReference type="PROSITE" id="PS51677">
    <property type="entry name" value="NODB"/>
    <property type="match status" value="1"/>
</dbReference>
<protein>
    <submittedName>
        <fullName evidence="3">Polysaccharide deacetylase family protein</fullName>
    </submittedName>
</protein>
<reference evidence="3" key="1">
    <citation type="submission" date="2021-01" db="EMBL/GenBank/DDBJ databases">
        <title>Modified the classification status of verrucomicrobia.</title>
        <authorList>
            <person name="Feng X."/>
        </authorList>
    </citation>
    <scope>NUCLEOTIDE SEQUENCE</scope>
    <source>
        <strain evidence="3">KCTC 22201</strain>
    </source>
</reference>
<dbReference type="InterPro" id="IPR002509">
    <property type="entry name" value="NODB_dom"/>
</dbReference>
<comment type="caution">
    <text evidence="3">The sequence shown here is derived from an EMBL/GenBank/DDBJ whole genome shotgun (WGS) entry which is preliminary data.</text>
</comment>
<feature type="domain" description="NodB homology" evidence="2">
    <location>
        <begin position="85"/>
        <end position="375"/>
    </location>
</feature>
<evidence type="ECO:0000259" key="2">
    <source>
        <dbReference type="PROSITE" id="PS51677"/>
    </source>
</evidence>
<evidence type="ECO:0000313" key="4">
    <source>
        <dbReference type="Proteomes" id="UP000658278"/>
    </source>
</evidence>
<dbReference type="SUPFAM" id="SSF88713">
    <property type="entry name" value="Glycoside hydrolase/deacetylase"/>
    <property type="match status" value="1"/>
</dbReference>
<dbReference type="Gene3D" id="3.20.20.370">
    <property type="entry name" value="Glycoside hydrolase/deacetylase"/>
    <property type="match status" value="1"/>
</dbReference>
<sequence length="375" mass="41906">MLRFILAISLTASCFAESPPPVDDGVQVSVLGYHDFSESDEETQMKIRTSKFRLQMETLRELGLEVISMADFQAWKRGEKSIPERSVVITIDDGWKSVYTEAFPVLKEFGYPFTLFLYKNYVDGGGKALTTPMIEEMIKHGATIGSHSVSHPYPGTVKNSRAQGPDAYDEFLRNEMGESKRFLEAKFGDAVTTYAYPGGFHTQEMHPLAEEFGYQHLFTVLPGKVKRHSPDATLPRYIILGTHDPIFELATQFTGALTSSSSDPTKPPATVPFPVSPDSGAIIEDRLPVISVDLSDAGAIDPESLVMKVSGFGKVPAAWNPDDQMLRWKTNRKLRLPHYQVQVTWKDDQGEAPEKPLRWNFQIDPEAAYVPKVID</sequence>
<dbReference type="InterPro" id="IPR011330">
    <property type="entry name" value="Glyco_hydro/deAcase_b/a-brl"/>
</dbReference>
<proteinExistence type="predicted"/>
<dbReference type="Proteomes" id="UP000658278">
    <property type="component" value="Unassembled WGS sequence"/>
</dbReference>
<dbReference type="CDD" id="cd10973">
    <property type="entry name" value="CE4_DAC_u4_5s"/>
    <property type="match status" value="1"/>
</dbReference>
<evidence type="ECO:0000313" key="3">
    <source>
        <dbReference type="EMBL" id="MBK1826410.1"/>
    </source>
</evidence>
<evidence type="ECO:0000256" key="1">
    <source>
        <dbReference type="ARBA" id="ARBA00022729"/>
    </source>
</evidence>
<keyword evidence="4" id="KW-1185">Reference proteome</keyword>
<dbReference type="PANTHER" id="PTHR34216">
    <property type="match status" value="1"/>
</dbReference>